<evidence type="ECO:0000256" key="2">
    <source>
        <dbReference type="ARBA" id="ARBA00011085"/>
    </source>
</evidence>
<feature type="compositionally biased region" description="Low complexity" evidence="10">
    <location>
        <begin position="304"/>
        <end position="316"/>
    </location>
</feature>
<keyword evidence="5 11" id="KW-1133">Transmembrane helix</keyword>
<keyword evidence="14" id="KW-1185">Reference proteome</keyword>
<evidence type="ECO:0000256" key="12">
    <source>
        <dbReference type="SAM" id="SignalP"/>
    </source>
</evidence>
<keyword evidence="3" id="KW-0589">Pheromone response</keyword>
<gene>
    <name evidence="13" type="ORF">M378DRAFT_178867</name>
</gene>
<dbReference type="InParanoid" id="A0A0C2SMA9"/>
<keyword evidence="12" id="KW-0732">Signal</keyword>
<feature type="chain" id="PRO_5002155765" description="Pheromone receptor" evidence="12">
    <location>
        <begin position="28"/>
        <end position="596"/>
    </location>
</feature>
<evidence type="ECO:0000313" key="13">
    <source>
        <dbReference type="EMBL" id="KIL64375.1"/>
    </source>
</evidence>
<keyword evidence="9" id="KW-0807">Transducer</keyword>
<sequence length="596" mass="64899">MRIELLVLPFICTALLSVLVPLPPVRADVAAFSFALWLLVCNSIHGINAVVWTGNTDEHAPVWCDIATKLILGAVMALAASGLCIMRKLEHAASNRPLHSDLKARRNWVILEISLCVIAPLLFMVWRASYYFIQSSVLTLYKDCVFQNHRFDILLDYGCAASVYPSAASVIMWVPPLVCCVLTFVLGGVIIRHKRRASAVDFSQHILSRLSMESSHFFGRLTITIVHAALLFMLILFSLFTTASNSTVSWARIHADYNVIHVVTSSDNPSIAVIWWGLRILSFVYVLLSVTLGDARNVAKQIRSRTSPDPSSTPWSMQQSRALSAPTSTPRLPKPPPLSLDIKSGWDDTWDRPSPFRSLFSPSSSRVKSPTSPSRSPTGSSRLPLSRNQSPTSPRRTPTSPSRSPASFAYRAGPSSARSPSPTKSDDEAFLESTLTYLGSPMANALGLSTPIVPVPPARSPPRKIPSKTSPVKQLPNPTTPESKRLSGMSAISSVFDAHWPHPPESPSPPSSRTPSPYGVDAVIAHARADSVGTFAHIVPPPPGLAGTEVPNVPPVPEHITAPERSSLRTVKGQWNRTRLSADEDVIYETSGPQAF</sequence>
<reference evidence="13 14" key="1">
    <citation type="submission" date="2014-04" db="EMBL/GenBank/DDBJ databases">
        <title>Evolutionary Origins and Diversification of the Mycorrhizal Mutualists.</title>
        <authorList>
            <consortium name="DOE Joint Genome Institute"/>
            <consortium name="Mycorrhizal Genomics Consortium"/>
            <person name="Kohler A."/>
            <person name="Kuo A."/>
            <person name="Nagy L.G."/>
            <person name="Floudas D."/>
            <person name="Copeland A."/>
            <person name="Barry K.W."/>
            <person name="Cichocki N."/>
            <person name="Veneault-Fourrey C."/>
            <person name="LaButti K."/>
            <person name="Lindquist E.A."/>
            <person name="Lipzen A."/>
            <person name="Lundell T."/>
            <person name="Morin E."/>
            <person name="Murat C."/>
            <person name="Riley R."/>
            <person name="Ohm R."/>
            <person name="Sun H."/>
            <person name="Tunlid A."/>
            <person name="Henrissat B."/>
            <person name="Grigoriev I.V."/>
            <person name="Hibbett D.S."/>
            <person name="Martin F."/>
        </authorList>
    </citation>
    <scope>NUCLEOTIDE SEQUENCE [LARGE SCALE GENOMIC DNA]</scope>
    <source>
        <strain evidence="13 14">Koide BX008</strain>
    </source>
</reference>
<dbReference type="InterPro" id="IPR001499">
    <property type="entry name" value="GPCR_STE3"/>
</dbReference>
<evidence type="ECO:0000256" key="3">
    <source>
        <dbReference type="ARBA" id="ARBA00022507"/>
    </source>
</evidence>
<evidence type="ECO:0000256" key="10">
    <source>
        <dbReference type="SAM" id="MobiDB-lite"/>
    </source>
</evidence>
<keyword evidence="8" id="KW-0675">Receptor</keyword>
<feature type="compositionally biased region" description="Polar residues" evidence="10">
    <location>
        <begin position="469"/>
        <end position="481"/>
    </location>
</feature>
<dbReference type="PANTHER" id="PTHR28097">
    <property type="entry name" value="PHEROMONE A FACTOR RECEPTOR"/>
    <property type="match status" value="1"/>
</dbReference>
<keyword evidence="7 11" id="KW-0472">Membrane</keyword>
<dbReference type="PRINTS" id="PR00899">
    <property type="entry name" value="GPCRSTE3"/>
</dbReference>
<keyword evidence="4 11" id="KW-0812">Transmembrane</keyword>
<feature type="compositionally biased region" description="Low complexity" evidence="10">
    <location>
        <begin position="352"/>
        <end position="422"/>
    </location>
</feature>
<dbReference type="AlphaFoldDB" id="A0A0C2SMA9"/>
<name>A0A0C2SMA9_AMAMK</name>
<evidence type="ECO:0000256" key="7">
    <source>
        <dbReference type="ARBA" id="ARBA00023136"/>
    </source>
</evidence>
<evidence type="ECO:0000256" key="1">
    <source>
        <dbReference type="ARBA" id="ARBA00004141"/>
    </source>
</evidence>
<evidence type="ECO:0000256" key="4">
    <source>
        <dbReference type="ARBA" id="ARBA00022692"/>
    </source>
</evidence>
<keyword evidence="6" id="KW-0297">G-protein coupled receptor</keyword>
<dbReference type="GO" id="GO:0004932">
    <property type="term" value="F:mating-type factor pheromone receptor activity"/>
    <property type="evidence" value="ECO:0007669"/>
    <property type="project" value="InterPro"/>
</dbReference>
<comment type="similarity">
    <text evidence="2">Belongs to the G-protein coupled receptor 4 family.</text>
</comment>
<dbReference type="OrthoDB" id="2874149at2759"/>
<dbReference type="PANTHER" id="PTHR28097:SF1">
    <property type="entry name" value="PHEROMONE A FACTOR RECEPTOR"/>
    <property type="match status" value="1"/>
</dbReference>
<dbReference type="GO" id="GO:0000750">
    <property type="term" value="P:pheromone-dependent signal transduction involved in conjugation with cellular fusion"/>
    <property type="evidence" value="ECO:0007669"/>
    <property type="project" value="TreeGrafter"/>
</dbReference>
<evidence type="ECO:0000256" key="9">
    <source>
        <dbReference type="ARBA" id="ARBA00023224"/>
    </source>
</evidence>
<dbReference type="GO" id="GO:0005886">
    <property type="term" value="C:plasma membrane"/>
    <property type="evidence" value="ECO:0007669"/>
    <property type="project" value="TreeGrafter"/>
</dbReference>
<dbReference type="EMBL" id="KN818250">
    <property type="protein sequence ID" value="KIL64375.1"/>
    <property type="molecule type" value="Genomic_DNA"/>
</dbReference>
<feature type="transmembrane region" description="Helical" evidence="11">
    <location>
        <begin position="66"/>
        <end position="86"/>
    </location>
</feature>
<feature type="transmembrane region" description="Helical" evidence="11">
    <location>
        <begin position="107"/>
        <end position="126"/>
    </location>
</feature>
<evidence type="ECO:0000313" key="14">
    <source>
        <dbReference type="Proteomes" id="UP000054549"/>
    </source>
</evidence>
<protein>
    <recommendedName>
        <fullName evidence="15">Pheromone receptor</fullName>
    </recommendedName>
</protein>
<organism evidence="13 14">
    <name type="scientific">Amanita muscaria (strain Koide BX008)</name>
    <dbReference type="NCBI Taxonomy" id="946122"/>
    <lineage>
        <taxon>Eukaryota</taxon>
        <taxon>Fungi</taxon>
        <taxon>Dikarya</taxon>
        <taxon>Basidiomycota</taxon>
        <taxon>Agaricomycotina</taxon>
        <taxon>Agaricomycetes</taxon>
        <taxon>Agaricomycetidae</taxon>
        <taxon>Agaricales</taxon>
        <taxon>Pluteineae</taxon>
        <taxon>Amanitaceae</taxon>
        <taxon>Amanita</taxon>
    </lineage>
</organism>
<feature type="region of interest" description="Disordered" evidence="10">
    <location>
        <begin position="301"/>
        <end position="427"/>
    </location>
</feature>
<dbReference type="Proteomes" id="UP000054549">
    <property type="component" value="Unassembled WGS sequence"/>
</dbReference>
<feature type="compositionally biased region" description="Pro residues" evidence="10">
    <location>
        <begin position="501"/>
        <end position="512"/>
    </location>
</feature>
<accession>A0A0C2SMA9</accession>
<dbReference type="HOGENOM" id="CLU_027592_1_0_1"/>
<feature type="transmembrane region" description="Helical" evidence="11">
    <location>
        <begin position="170"/>
        <end position="191"/>
    </location>
</feature>
<proteinExistence type="inferred from homology"/>
<feature type="transmembrane region" description="Helical" evidence="11">
    <location>
        <begin position="217"/>
        <end position="240"/>
    </location>
</feature>
<comment type="subcellular location">
    <subcellularLocation>
        <location evidence="1">Membrane</location>
        <topology evidence="1">Multi-pass membrane protein</topology>
    </subcellularLocation>
</comment>
<evidence type="ECO:0008006" key="15">
    <source>
        <dbReference type="Google" id="ProtNLM"/>
    </source>
</evidence>
<evidence type="ECO:0000256" key="11">
    <source>
        <dbReference type="SAM" id="Phobius"/>
    </source>
</evidence>
<feature type="region of interest" description="Disordered" evidence="10">
    <location>
        <begin position="454"/>
        <end position="518"/>
    </location>
</feature>
<feature type="signal peptide" evidence="12">
    <location>
        <begin position="1"/>
        <end position="27"/>
    </location>
</feature>
<feature type="transmembrane region" description="Helical" evidence="11">
    <location>
        <begin position="273"/>
        <end position="295"/>
    </location>
</feature>
<evidence type="ECO:0000256" key="5">
    <source>
        <dbReference type="ARBA" id="ARBA00022989"/>
    </source>
</evidence>
<evidence type="ECO:0000256" key="8">
    <source>
        <dbReference type="ARBA" id="ARBA00023170"/>
    </source>
</evidence>
<dbReference type="STRING" id="946122.A0A0C2SMA9"/>
<evidence type="ECO:0000256" key="6">
    <source>
        <dbReference type="ARBA" id="ARBA00023040"/>
    </source>
</evidence>
<dbReference type="Pfam" id="PF02076">
    <property type="entry name" value="STE3"/>
    <property type="match status" value="1"/>
</dbReference>